<dbReference type="GO" id="GO:0016491">
    <property type="term" value="F:oxidoreductase activity"/>
    <property type="evidence" value="ECO:0007669"/>
    <property type="project" value="UniProtKB-KW"/>
</dbReference>
<name>A0A8H8SY27_9AGAM</name>
<accession>A0A8H8SY27</accession>
<feature type="compositionally biased region" description="Basic and acidic residues" evidence="2">
    <location>
        <begin position="534"/>
        <end position="551"/>
    </location>
</feature>
<gene>
    <name evidence="3" type="ORF">RhiXN_06151</name>
</gene>
<dbReference type="PANTHER" id="PTHR35870:SF1">
    <property type="entry name" value="PROTEIN, PUTATIVE (AFU_ORTHOLOGUE AFUA_5G03330)-RELATED"/>
    <property type="match status" value="1"/>
</dbReference>
<evidence type="ECO:0000313" key="3">
    <source>
        <dbReference type="EMBL" id="QRW21162.1"/>
    </source>
</evidence>
<protein>
    <submittedName>
        <fullName evidence="3">Uncharacterized protein</fullName>
    </submittedName>
</protein>
<dbReference type="KEGG" id="rsx:RhiXN_06151"/>
<organism evidence="3 4">
    <name type="scientific">Rhizoctonia solani</name>
    <dbReference type="NCBI Taxonomy" id="456999"/>
    <lineage>
        <taxon>Eukaryota</taxon>
        <taxon>Fungi</taxon>
        <taxon>Dikarya</taxon>
        <taxon>Basidiomycota</taxon>
        <taxon>Agaricomycotina</taxon>
        <taxon>Agaricomycetes</taxon>
        <taxon>Cantharellales</taxon>
        <taxon>Ceratobasidiaceae</taxon>
        <taxon>Rhizoctonia</taxon>
    </lineage>
</organism>
<dbReference type="InterPro" id="IPR025337">
    <property type="entry name" value="Questin_oxidase-like"/>
</dbReference>
<proteinExistence type="predicted"/>
<sequence>MAASIPPVFDDTLVENLFAIPSFGGTSVGPKVPRPLPGITVESTSTLKHLLVENHKRFHIFFHELRLHNHLAHHLLVAYAVGAPSHILQQVFNNHSSYLRPAFQSPEPITRKNWTSHLGNQEMAVEGLAQAAVHDASLRNMIERSLMESNAKPEVMPSDRVHSFSILSRILMDDQLKAGAACSKDTFVRSMEAPNNVGGIVREYASLWTIKEDENDIQARLEELDWLVALLFGVGGWKKNVPFRAHLYIAHMVTSCLFLPSVMLLLKPAHQIDLMRACFANVLVCFIGEGRPALEVQGFFDSVTTKPTPKGDSDLATKSINGNPWYLILAHVVHYQDEHLVKAVRAPSHSASLYGTRPKGYFGHTELRGAEYIDGTLFIRAAGLLMDAMDWHYEVTKRVEGIDKENGREEESSDAIGNGLGDEIGGSDSDDMSDDESESDDAPEAESLRGGKAAADARDDALKKHEQRLNELRKTKNKAREAFIQYTKSEVPASVENQVDPITDAARDMEEDEPVEEAPRSNRLPDSIFAAAHETVERKSSKKLSKNDVPLKRKRVRQTPKEKVINGRTLRVTMDLDAPPAASSSSSTRKVKNSTKGGLAFRKKWKKVDGSSFYSYASLAINQTVLTPIIALRAQVRSRTGPPRNFVTVVQ</sequence>
<evidence type="ECO:0000256" key="1">
    <source>
        <dbReference type="ARBA" id="ARBA00023002"/>
    </source>
</evidence>
<dbReference type="GeneID" id="67028430"/>
<feature type="compositionally biased region" description="Acidic residues" evidence="2">
    <location>
        <begin position="428"/>
        <end position="444"/>
    </location>
</feature>
<evidence type="ECO:0000256" key="2">
    <source>
        <dbReference type="SAM" id="MobiDB-lite"/>
    </source>
</evidence>
<dbReference type="PANTHER" id="PTHR35870">
    <property type="entry name" value="PROTEIN, PUTATIVE (AFU_ORTHOLOGUE AFUA_5G03330)-RELATED"/>
    <property type="match status" value="1"/>
</dbReference>
<evidence type="ECO:0000313" key="4">
    <source>
        <dbReference type="Proteomes" id="UP000650533"/>
    </source>
</evidence>
<dbReference type="EMBL" id="CP059663">
    <property type="protein sequence ID" value="QRW21162.1"/>
    <property type="molecule type" value="Genomic_DNA"/>
</dbReference>
<dbReference type="RefSeq" id="XP_043181399.1">
    <property type="nucleotide sequence ID" value="XM_043325967.1"/>
</dbReference>
<dbReference type="AlphaFoldDB" id="A0A8H8SY27"/>
<dbReference type="Proteomes" id="UP000650533">
    <property type="component" value="Chromosome 6"/>
</dbReference>
<dbReference type="Pfam" id="PF14027">
    <property type="entry name" value="Questin_oxidase"/>
    <property type="match status" value="1"/>
</dbReference>
<keyword evidence="1" id="KW-0560">Oxidoreductase</keyword>
<reference evidence="3" key="1">
    <citation type="submission" date="2020-05" db="EMBL/GenBank/DDBJ databases">
        <title>Evolutionary and genomic comparisons of hybrid uninucleate and nonhybrid Rhizoctonia fungi.</title>
        <authorList>
            <person name="Li C."/>
            <person name="Chen X."/>
        </authorList>
    </citation>
    <scope>NUCLEOTIDE SEQUENCE</scope>
    <source>
        <strain evidence="3">AG-1 IA</strain>
    </source>
</reference>
<feature type="region of interest" description="Disordered" evidence="2">
    <location>
        <begin position="402"/>
        <end position="460"/>
    </location>
</feature>
<feature type="region of interest" description="Disordered" evidence="2">
    <location>
        <begin position="501"/>
        <end position="557"/>
    </location>
</feature>